<organism evidence="3 4">
    <name type="scientific">Maribellus comscasis</name>
    <dbReference type="NCBI Taxonomy" id="2681766"/>
    <lineage>
        <taxon>Bacteria</taxon>
        <taxon>Pseudomonadati</taxon>
        <taxon>Bacteroidota</taxon>
        <taxon>Bacteroidia</taxon>
        <taxon>Marinilabiliales</taxon>
        <taxon>Prolixibacteraceae</taxon>
        <taxon>Maribellus</taxon>
    </lineage>
</organism>
<dbReference type="Gene3D" id="3.20.20.80">
    <property type="entry name" value="Glycosidases"/>
    <property type="match status" value="1"/>
</dbReference>
<sequence>MRYLLFLVTFFLVYTIEAQVYSPKFEFRAVWVATVNNIDWPSKSGLSTEQQKKEITDILNLHQDLGMNAIILQVRPAADAFYPSNLEPWSRYLSGIPGQAPEPFYDPLKFWIDQCHKRGMELHAWLNPYRVAQKADEPLAGNHIAFEHPEWILKYGNKLYFDPGLPQTREFVTSVVKDIVLRYDVDAIHFDDYFYPYPLAEEFPDTTSFKTYNRGFFPENKADWRRENVDIIIEMLNDTIKAVKPWVKFGISPFGVWRNKADDPLGSDTKAGATNYDHLYANIIKWQEKGWIDYCLPQLYWQIGHPLVDFELLANWWKNHAYKRAMYIGHGVYKSDPASTIKEWAMAEELPKQIQTLRKIRGIGGSAFYSSKHFLRDLMGFQDSLKNHLYKTTALVPPMPWLDSIPPQPVVKIKKRGKKIKWEVCDAEDEMNTPARVLIYINEKGTNLDIDDPNSFISILKGDEYQFERLNRKKKKYEVRISLLDRLNNESERSKPVVLKL</sequence>
<dbReference type="AlphaFoldDB" id="A0A6I6JPX6"/>
<dbReference type="KEGG" id="mcos:GM418_15495"/>
<keyword evidence="3" id="KW-0378">Hydrolase</keyword>
<feature type="domain" description="Glycosyl hydrolase-like 10" evidence="2">
    <location>
        <begin position="26"/>
        <end position="336"/>
    </location>
</feature>
<gene>
    <name evidence="3" type="ORF">GM418_15495</name>
</gene>
<dbReference type="Pfam" id="PF02638">
    <property type="entry name" value="GHL10"/>
    <property type="match status" value="1"/>
</dbReference>
<dbReference type="PANTHER" id="PTHR43405:SF1">
    <property type="entry name" value="GLYCOSYL HYDROLASE DIGH"/>
    <property type="match status" value="1"/>
</dbReference>
<dbReference type="GO" id="GO:0016787">
    <property type="term" value="F:hydrolase activity"/>
    <property type="evidence" value="ECO:0007669"/>
    <property type="project" value="UniProtKB-KW"/>
</dbReference>
<evidence type="ECO:0000313" key="4">
    <source>
        <dbReference type="Proteomes" id="UP000428260"/>
    </source>
</evidence>
<dbReference type="InterPro" id="IPR017853">
    <property type="entry name" value="GH"/>
</dbReference>
<dbReference type="PANTHER" id="PTHR43405">
    <property type="entry name" value="GLYCOSYL HYDROLASE DIGH"/>
    <property type="match status" value="1"/>
</dbReference>
<dbReference type="RefSeq" id="WP_158867895.1">
    <property type="nucleotide sequence ID" value="NZ_CP046401.1"/>
</dbReference>
<dbReference type="EMBL" id="CP046401">
    <property type="protein sequence ID" value="QGY45025.1"/>
    <property type="molecule type" value="Genomic_DNA"/>
</dbReference>
<dbReference type="Proteomes" id="UP000428260">
    <property type="component" value="Chromosome"/>
</dbReference>
<evidence type="ECO:0000259" key="2">
    <source>
        <dbReference type="Pfam" id="PF02638"/>
    </source>
</evidence>
<keyword evidence="1" id="KW-0732">Signal</keyword>
<protein>
    <submittedName>
        <fullName evidence="3">Family 10 glycosylhydrolase</fullName>
    </submittedName>
</protein>
<keyword evidence="4" id="KW-1185">Reference proteome</keyword>
<reference evidence="3 4" key="1">
    <citation type="submission" date="2019-11" db="EMBL/GenBank/DDBJ databases">
        <authorList>
            <person name="Zheng R.K."/>
            <person name="Sun C.M."/>
        </authorList>
    </citation>
    <scope>NUCLEOTIDE SEQUENCE [LARGE SCALE GENOMIC DNA]</scope>
    <source>
        <strain evidence="3 4">WC007</strain>
    </source>
</reference>
<evidence type="ECO:0000256" key="1">
    <source>
        <dbReference type="ARBA" id="ARBA00022729"/>
    </source>
</evidence>
<proteinExistence type="predicted"/>
<name>A0A6I6JPX6_9BACT</name>
<dbReference type="InterPro" id="IPR003790">
    <property type="entry name" value="GHL10"/>
</dbReference>
<dbReference type="InterPro" id="IPR052177">
    <property type="entry name" value="Divisome_Glycosyl_Hydrolase"/>
</dbReference>
<dbReference type="SUPFAM" id="SSF51445">
    <property type="entry name" value="(Trans)glycosidases"/>
    <property type="match status" value="1"/>
</dbReference>
<accession>A0A6I6JPX6</accession>
<evidence type="ECO:0000313" key="3">
    <source>
        <dbReference type="EMBL" id="QGY45025.1"/>
    </source>
</evidence>